<name>A0A172UW92_9MYCO</name>
<keyword evidence="1" id="KW-0175">Coiled coil</keyword>
<geneLocation type="plasmid" evidence="3">
    <name>pmyc1</name>
</geneLocation>
<dbReference type="Proteomes" id="UP000077143">
    <property type="component" value="Plasmid pMYC1"/>
</dbReference>
<feature type="coiled-coil region" evidence="1">
    <location>
        <begin position="1"/>
        <end position="28"/>
    </location>
</feature>
<gene>
    <name evidence="2" type="ORF">A7U43_28005</name>
</gene>
<dbReference type="OrthoDB" id="4731090at2"/>
<evidence type="ECO:0000256" key="1">
    <source>
        <dbReference type="SAM" id="Coils"/>
    </source>
</evidence>
<evidence type="ECO:0000313" key="3">
    <source>
        <dbReference type="Proteomes" id="UP000077143"/>
    </source>
</evidence>
<dbReference type="RefSeq" id="WP_068004027.1">
    <property type="nucleotide sequence ID" value="NZ_CP015597.1"/>
</dbReference>
<keyword evidence="3" id="KW-1185">Reference proteome</keyword>
<evidence type="ECO:0000313" key="2">
    <source>
        <dbReference type="EMBL" id="ANE83371.1"/>
    </source>
</evidence>
<reference evidence="2 3" key="1">
    <citation type="submission" date="2016-05" db="EMBL/GenBank/DDBJ databases">
        <title>Complete genome sequence of a phthalic acid esters degrading Mycobacterium sp. YC-RL4.</title>
        <authorList>
            <person name="Ren L."/>
            <person name="Fan S."/>
            <person name="Ruth N."/>
            <person name="Jia Y."/>
            <person name="Wang J."/>
            <person name="Qiao C."/>
        </authorList>
    </citation>
    <scope>NUCLEOTIDE SEQUENCE [LARGE SCALE GENOMIC DNA]</scope>
    <source>
        <strain evidence="2 3">YC-RL4</strain>
        <plasmid evidence="3">pmyc1</plasmid>
    </source>
</reference>
<sequence length="140" mass="15654">MAEDVEELQRLQKQVRAAIKERTSLEQGLANPDALRSATARAYRDRDAVTNPLLEEAREKVAADIEEFHKHWRHVDTIARNVERVADLLDEAPAYVLGHRDAIAEGLPAVRDRRAQVARDLIAAGLHSILPEEVHVDGQG</sequence>
<keyword evidence="2" id="KW-0614">Plasmid</keyword>
<dbReference type="EMBL" id="CP015597">
    <property type="protein sequence ID" value="ANE83371.1"/>
    <property type="molecule type" value="Genomic_DNA"/>
</dbReference>
<dbReference type="AlphaFoldDB" id="A0A172UW92"/>
<organism evidence="2 3">
    <name type="scientific">Mycobacterium adipatum</name>
    <dbReference type="NCBI Taxonomy" id="1682113"/>
    <lineage>
        <taxon>Bacteria</taxon>
        <taxon>Bacillati</taxon>
        <taxon>Actinomycetota</taxon>
        <taxon>Actinomycetes</taxon>
        <taxon>Mycobacteriales</taxon>
        <taxon>Mycobacteriaceae</taxon>
        <taxon>Mycobacterium</taxon>
    </lineage>
</organism>
<proteinExistence type="predicted"/>
<dbReference type="KEGG" id="madi:A7U43_28005"/>
<accession>A0A172UW92</accession>
<protein>
    <submittedName>
        <fullName evidence="2">Uncharacterized protein</fullName>
    </submittedName>
</protein>